<dbReference type="OrthoDB" id="270720at2759"/>
<dbReference type="SUPFAM" id="SSF82185">
    <property type="entry name" value="Histone H3 K4-specific methyltransferase SET7/9 N-terminal domain"/>
    <property type="match status" value="1"/>
</dbReference>
<dbReference type="EMBL" id="KK102497">
    <property type="protein sequence ID" value="KIY97617.1"/>
    <property type="molecule type" value="Genomic_DNA"/>
</dbReference>
<evidence type="ECO:0000313" key="3">
    <source>
        <dbReference type="Proteomes" id="UP000054498"/>
    </source>
</evidence>
<dbReference type="AlphaFoldDB" id="A0A0D2JDI8"/>
<accession>A0A0D2JDI8</accession>
<dbReference type="Pfam" id="PF02493">
    <property type="entry name" value="MORN"/>
    <property type="match status" value="3"/>
</dbReference>
<name>A0A0D2JDI8_9CHLO</name>
<organism evidence="2 3">
    <name type="scientific">Monoraphidium neglectum</name>
    <dbReference type="NCBI Taxonomy" id="145388"/>
    <lineage>
        <taxon>Eukaryota</taxon>
        <taxon>Viridiplantae</taxon>
        <taxon>Chlorophyta</taxon>
        <taxon>core chlorophytes</taxon>
        <taxon>Chlorophyceae</taxon>
        <taxon>CS clade</taxon>
        <taxon>Sphaeropleales</taxon>
        <taxon>Selenastraceae</taxon>
        <taxon>Monoraphidium</taxon>
    </lineage>
</organism>
<dbReference type="PANTHER" id="PTHR23084">
    <property type="entry name" value="PHOSPHATIDYLINOSITOL-4-PHOSPHATE 5-KINASE RELATED"/>
    <property type="match status" value="1"/>
</dbReference>
<dbReference type="InterPro" id="IPR003409">
    <property type="entry name" value="MORN"/>
</dbReference>
<evidence type="ECO:0000256" key="1">
    <source>
        <dbReference type="ARBA" id="ARBA00022737"/>
    </source>
</evidence>
<dbReference type="RefSeq" id="XP_013896637.1">
    <property type="nucleotide sequence ID" value="XM_014041183.1"/>
</dbReference>
<keyword evidence="3" id="KW-1185">Reference proteome</keyword>
<dbReference type="Gene3D" id="2.20.110.10">
    <property type="entry name" value="Histone H3 K4-specific methyltransferase SET7/9 N-terminal domain"/>
    <property type="match status" value="1"/>
</dbReference>
<dbReference type="STRING" id="145388.A0A0D2JDI8"/>
<gene>
    <name evidence="2" type="ORF">MNEG_10344</name>
</gene>
<protein>
    <submittedName>
        <fullName evidence="2">Uncharacterized protein</fullName>
    </submittedName>
</protein>
<dbReference type="PANTHER" id="PTHR23084:SF263">
    <property type="entry name" value="MORN REPEAT-CONTAINING PROTEIN 1"/>
    <property type="match status" value="1"/>
</dbReference>
<proteinExistence type="predicted"/>
<keyword evidence="1" id="KW-0677">Repeat</keyword>
<dbReference type="GeneID" id="25727497"/>
<dbReference type="GO" id="GO:0016020">
    <property type="term" value="C:membrane"/>
    <property type="evidence" value="ECO:0007669"/>
    <property type="project" value="UniProtKB-ARBA"/>
</dbReference>
<reference evidence="2 3" key="1">
    <citation type="journal article" date="2013" name="BMC Genomics">
        <title>Reconstruction of the lipid metabolism for the microalga Monoraphidium neglectum from its genome sequence reveals characteristics suitable for biofuel production.</title>
        <authorList>
            <person name="Bogen C."/>
            <person name="Al-Dilaimi A."/>
            <person name="Albersmeier A."/>
            <person name="Wichmann J."/>
            <person name="Grundmann M."/>
            <person name="Rupp O."/>
            <person name="Lauersen K.J."/>
            <person name="Blifernez-Klassen O."/>
            <person name="Kalinowski J."/>
            <person name="Goesmann A."/>
            <person name="Mussgnug J.H."/>
            <person name="Kruse O."/>
        </authorList>
    </citation>
    <scope>NUCLEOTIDE SEQUENCE [LARGE SCALE GENOMIC DNA]</scope>
    <source>
        <strain evidence="2 3">SAG 48.87</strain>
    </source>
</reference>
<evidence type="ECO:0000313" key="2">
    <source>
        <dbReference type="EMBL" id="KIY97617.1"/>
    </source>
</evidence>
<sequence length="109" mass="12198">MHSHGVLKFPSKDRYEGQFEQGLMDGYGVYVWADGTIYRGDWVQGRMHGCGVKIWRRPDGGIGSQEGKFLGDEFVGPVMPCSKDGAFEAAVEADMASYQARSFQVRGRW</sequence>
<dbReference type="SMART" id="SM00698">
    <property type="entry name" value="MORN"/>
    <property type="match status" value="2"/>
</dbReference>
<dbReference type="KEGG" id="mng:MNEG_10344"/>
<dbReference type="Proteomes" id="UP000054498">
    <property type="component" value="Unassembled WGS sequence"/>
</dbReference>